<dbReference type="Pfam" id="PF07690">
    <property type="entry name" value="MFS_1"/>
    <property type="match status" value="1"/>
</dbReference>
<keyword evidence="9" id="KW-1185">Reference proteome</keyword>
<feature type="transmembrane region" description="Helical" evidence="6">
    <location>
        <begin position="368"/>
        <end position="389"/>
    </location>
</feature>
<feature type="transmembrane region" description="Helical" evidence="6">
    <location>
        <begin position="339"/>
        <end position="362"/>
    </location>
</feature>
<dbReference type="InterPro" id="IPR020846">
    <property type="entry name" value="MFS_dom"/>
</dbReference>
<feature type="transmembrane region" description="Helical" evidence="6">
    <location>
        <begin position="247"/>
        <end position="267"/>
    </location>
</feature>
<evidence type="ECO:0000256" key="1">
    <source>
        <dbReference type="ARBA" id="ARBA00004651"/>
    </source>
</evidence>
<dbReference type="EMBL" id="CP047591">
    <property type="protein sequence ID" value="QHI72034.1"/>
    <property type="molecule type" value="Genomic_DNA"/>
</dbReference>
<feature type="transmembrane region" description="Helical" evidence="6">
    <location>
        <begin position="213"/>
        <end position="235"/>
    </location>
</feature>
<dbReference type="InterPro" id="IPR052524">
    <property type="entry name" value="MFS_Cyanate_Porter"/>
</dbReference>
<feature type="transmembrane region" description="Helical" evidence="6">
    <location>
        <begin position="279"/>
        <end position="298"/>
    </location>
</feature>
<feature type="transmembrane region" description="Helical" evidence="6">
    <location>
        <begin position="304"/>
        <end position="327"/>
    </location>
</feature>
<dbReference type="Proteomes" id="UP000463883">
    <property type="component" value="Chromosome"/>
</dbReference>
<feature type="transmembrane region" description="Helical" evidence="6">
    <location>
        <begin position="100"/>
        <end position="122"/>
    </location>
</feature>
<dbReference type="CDD" id="cd17339">
    <property type="entry name" value="MFS_NIMT_CynX_like"/>
    <property type="match status" value="1"/>
</dbReference>
<organism evidence="8 9">
    <name type="scientific">Aminipila terrae</name>
    <dbReference type="NCBI Taxonomy" id="2697030"/>
    <lineage>
        <taxon>Bacteria</taxon>
        <taxon>Bacillati</taxon>
        <taxon>Bacillota</taxon>
        <taxon>Clostridia</taxon>
        <taxon>Peptostreptococcales</taxon>
        <taxon>Anaerovoracaceae</taxon>
        <taxon>Aminipila</taxon>
    </lineage>
</organism>
<keyword evidence="5 6" id="KW-0472">Membrane</keyword>
<dbReference type="KEGG" id="amic:Ami3637_06155"/>
<dbReference type="AlphaFoldDB" id="A0A6P1MHH1"/>
<protein>
    <submittedName>
        <fullName evidence="8">MFS transporter</fullName>
    </submittedName>
</protein>
<feature type="transmembrane region" description="Helical" evidence="6">
    <location>
        <begin position="46"/>
        <end position="65"/>
    </location>
</feature>
<dbReference type="RefSeq" id="WP_162361804.1">
    <property type="nucleotide sequence ID" value="NZ_CP047591.1"/>
</dbReference>
<reference evidence="8 9" key="1">
    <citation type="submission" date="2020-01" db="EMBL/GenBank/DDBJ databases">
        <title>Genomic analysis of Aminipila sp. CBA3637.</title>
        <authorList>
            <person name="Kim Y.B."/>
            <person name="Roh S.W."/>
        </authorList>
    </citation>
    <scope>NUCLEOTIDE SEQUENCE [LARGE SCALE GENOMIC DNA]</scope>
    <source>
        <strain evidence="8 9">CBA3637</strain>
    </source>
</reference>
<dbReference type="GO" id="GO:0022857">
    <property type="term" value="F:transmembrane transporter activity"/>
    <property type="evidence" value="ECO:0007669"/>
    <property type="project" value="InterPro"/>
</dbReference>
<feature type="transmembrane region" description="Helical" evidence="6">
    <location>
        <begin position="163"/>
        <end position="185"/>
    </location>
</feature>
<dbReference type="SUPFAM" id="SSF103473">
    <property type="entry name" value="MFS general substrate transporter"/>
    <property type="match status" value="1"/>
</dbReference>
<dbReference type="GO" id="GO:0005886">
    <property type="term" value="C:plasma membrane"/>
    <property type="evidence" value="ECO:0007669"/>
    <property type="project" value="UniProtKB-SubCell"/>
</dbReference>
<dbReference type="InterPro" id="IPR036259">
    <property type="entry name" value="MFS_trans_sf"/>
</dbReference>
<evidence type="ECO:0000256" key="2">
    <source>
        <dbReference type="ARBA" id="ARBA00022448"/>
    </source>
</evidence>
<evidence type="ECO:0000313" key="8">
    <source>
        <dbReference type="EMBL" id="QHI72034.1"/>
    </source>
</evidence>
<keyword evidence="2" id="KW-0813">Transport</keyword>
<evidence type="ECO:0000313" key="9">
    <source>
        <dbReference type="Proteomes" id="UP000463883"/>
    </source>
</evidence>
<proteinExistence type="predicted"/>
<evidence type="ECO:0000259" key="7">
    <source>
        <dbReference type="PROSITE" id="PS50850"/>
    </source>
</evidence>
<feature type="domain" description="Major facilitator superfamily (MFS) profile" evidence="7">
    <location>
        <begin position="1"/>
        <end position="393"/>
    </location>
</feature>
<keyword evidence="4 6" id="KW-1133">Transmembrane helix</keyword>
<comment type="subcellular location">
    <subcellularLocation>
        <location evidence="1">Cell membrane</location>
        <topology evidence="1">Multi-pass membrane protein</topology>
    </subcellularLocation>
</comment>
<feature type="transmembrane region" description="Helical" evidence="6">
    <location>
        <begin position="77"/>
        <end position="94"/>
    </location>
</feature>
<evidence type="ECO:0000256" key="5">
    <source>
        <dbReference type="ARBA" id="ARBA00023136"/>
    </source>
</evidence>
<dbReference type="PROSITE" id="PS50850">
    <property type="entry name" value="MFS"/>
    <property type="match status" value="1"/>
</dbReference>
<sequence>MNTIRENRVLLSFVIITTAICLRAPITSVGSILYCIVEDLKLSNTVAGTITTIPLIVIALLSPFISKISEKTGANQSLLLGMIIMLAGILLRSFGGIVGLILGTGLIGMGITFGNVLIPAIIKSFFPDKIGTMTGIFTTTMSVCSGLGAGISVPLAVNLGWGWRWTFCIWAVTAMVSIVVSLIQLKRMPSDCKKTEQVEGANKLQKPLYKIPLAWWVAVMFGGQSCVFYMMVTWLPTIVSDRGLSPMAAGIVATVFQLAAIPANLAIPMLAGYFKNQSRLAVSVAGMGIIGLVGILFAKSVILLGASTAILALGLGGTFSLSLVMFGMRTSDGIQAARLSGFAQSAGYVMAAIGPFLAGAVYDLSGNWAFPITLAVFIMVLDLIAAGIAGRDQQI</sequence>
<dbReference type="Gene3D" id="1.20.1250.20">
    <property type="entry name" value="MFS general substrate transporter like domains"/>
    <property type="match status" value="2"/>
</dbReference>
<evidence type="ECO:0000256" key="6">
    <source>
        <dbReference type="SAM" id="Phobius"/>
    </source>
</evidence>
<feature type="transmembrane region" description="Helical" evidence="6">
    <location>
        <begin position="134"/>
        <end position="157"/>
    </location>
</feature>
<gene>
    <name evidence="8" type="ORF">Ami3637_06155</name>
</gene>
<name>A0A6P1MHH1_9FIRM</name>
<accession>A0A6P1MHH1</accession>
<evidence type="ECO:0000256" key="4">
    <source>
        <dbReference type="ARBA" id="ARBA00022989"/>
    </source>
</evidence>
<dbReference type="PANTHER" id="PTHR23523">
    <property type="match status" value="1"/>
</dbReference>
<evidence type="ECO:0000256" key="3">
    <source>
        <dbReference type="ARBA" id="ARBA00022692"/>
    </source>
</evidence>
<feature type="transmembrane region" description="Helical" evidence="6">
    <location>
        <begin position="9"/>
        <end position="34"/>
    </location>
</feature>
<dbReference type="InterPro" id="IPR011701">
    <property type="entry name" value="MFS"/>
</dbReference>
<dbReference type="PANTHER" id="PTHR23523:SF2">
    <property type="entry name" value="2-NITROIMIDAZOLE TRANSPORTER"/>
    <property type="match status" value="1"/>
</dbReference>
<keyword evidence="3 6" id="KW-0812">Transmembrane</keyword>